<accession>A0A0D9WMR6</accession>
<evidence type="ECO:0000313" key="2">
    <source>
        <dbReference type="EnsemblPlants" id="LPERR06G05300.1"/>
    </source>
</evidence>
<feature type="region of interest" description="Disordered" evidence="1">
    <location>
        <begin position="88"/>
        <end position="109"/>
    </location>
</feature>
<reference evidence="2 3" key="1">
    <citation type="submission" date="2012-08" db="EMBL/GenBank/DDBJ databases">
        <title>Oryza genome evolution.</title>
        <authorList>
            <person name="Wing R.A."/>
        </authorList>
    </citation>
    <scope>NUCLEOTIDE SEQUENCE</scope>
</reference>
<dbReference type="Gramene" id="LPERR06G05300.1">
    <property type="protein sequence ID" value="LPERR06G05300.1"/>
    <property type="gene ID" value="LPERR06G05300"/>
</dbReference>
<dbReference type="Proteomes" id="UP000032180">
    <property type="component" value="Chromosome 6"/>
</dbReference>
<dbReference type="EnsemblPlants" id="LPERR06G05300.1">
    <property type="protein sequence ID" value="LPERR06G05300.1"/>
    <property type="gene ID" value="LPERR06G05300"/>
</dbReference>
<keyword evidence="3" id="KW-1185">Reference proteome</keyword>
<dbReference type="Gramene" id="LPERR06G05300.3">
    <property type="protein sequence ID" value="LPERR06G05300.3"/>
    <property type="gene ID" value="LPERR06G05300"/>
</dbReference>
<proteinExistence type="predicted"/>
<dbReference type="STRING" id="77586.A0A0D9WMR6"/>
<dbReference type="EnsemblPlants" id="LPERR06G05300.5">
    <property type="protein sequence ID" value="LPERR06G05300.5"/>
    <property type="gene ID" value="LPERR06G05300"/>
</dbReference>
<sequence length="138" mass="15431">MPLLTLRLVLATPPAVLIPSLPNYNHPPLRRRLRLLLLVLLAHRLLLRMRAASCAALLNGHAHVLDPRAVRKLLDEMPRQGSLLAPSRTNQWVPHLPPRQQNRSPKPLEESNCTGFTCLGAKMSGIVNEGYDLDSIYI</sequence>
<name>A0A0D9WMR6_9ORYZ</name>
<dbReference type="Gramene" id="LPERR06G05300.4">
    <property type="protein sequence ID" value="LPERR06G05300.4"/>
    <property type="gene ID" value="LPERR06G05300"/>
</dbReference>
<protein>
    <submittedName>
        <fullName evidence="2">Uncharacterized protein</fullName>
    </submittedName>
</protein>
<dbReference type="Gramene" id="LPERR06G05300.5">
    <property type="protein sequence ID" value="LPERR06G05300.5"/>
    <property type="gene ID" value="LPERR06G05300"/>
</dbReference>
<organism evidence="2 3">
    <name type="scientific">Leersia perrieri</name>
    <dbReference type="NCBI Taxonomy" id="77586"/>
    <lineage>
        <taxon>Eukaryota</taxon>
        <taxon>Viridiplantae</taxon>
        <taxon>Streptophyta</taxon>
        <taxon>Embryophyta</taxon>
        <taxon>Tracheophyta</taxon>
        <taxon>Spermatophyta</taxon>
        <taxon>Magnoliopsida</taxon>
        <taxon>Liliopsida</taxon>
        <taxon>Poales</taxon>
        <taxon>Poaceae</taxon>
        <taxon>BOP clade</taxon>
        <taxon>Oryzoideae</taxon>
        <taxon>Oryzeae</taxon>
        <taxon>Oryzinae</taxon>
        <taxon>Leersia</taxon>
    </lineage>
</organism>
<reference evidence="2 3" key="2">
    <citation type="submission" date="2013-12" db="EMBL/GenBank/DDBJ databases">
        <authorList>
            <person name="Yu Y."/>
            <person name="Lee S."/>
            <person name="de Baynast K."/>
            <person name="Wissotski M."/>
            <person name="Liu L."/>
            <person name="Talag J."/>
            <person name="Goicoechea J."/>
            <person name="Angelova A."/>
            <person name="Jetty R."/>
            <person name="Kudrna D."/>
            <person name="Golser W."/>
            <person name="Rivera L."/>
            <person name="Zhang J."/>
            <person name="Wing R."/>
        </authorList>
    </citation>
    <scope>NUCLEOTIDE SEQUENCE</scope>
</reference>
<evidence type="ECO:0000313" key="3">
    <source>
        <dbReference type="Proteomes" id="UP000032180"/>
    </source>
</evidence>
<dbReference type="Gramene" id="LPERR06G05300.2">
    <property type="protein sequence ID" value="LPERR06G05300.2"/>
    <property type="gene ID" value="LPERR06G05300"/>
</dbReference>
<dbReference type="AlphaFoldDB" id="A0A0D9WMR6"/>
<evidence type="ECO:0000256" key="1">
    <source>
        <dbReference type="SAM" id="MobiDB-lite"/>
    </source>
</evidence>
<dbReference type="EnsemblPlants" id="LPERR06G05300.3">
    <property type="protein sequence ID" value="LPERR06G05300.3"/>
    <property type="gene ID" value="LPERR06G05300"/>
</dbReference>
<dbReference type="EnsemblPlants" id="LPERR06G05300.2">
    <property type="protein sequence ID" value="LPERR06G05300.2"/>
    <property type="gene ID" value="LPERR06G05300"/>
</dbReference>
<reference evidence="2" key="3">
    <citation type="submission" date="2015-04" db="UniProtKB">
        <authorList>
            <consortium name="EnsemblPlants"/>
        </authorList>
    </citation>
    <scope>IDENTIFICATION</scope>
</reference>
<dbReference type="EnsemblPlants" id="LPERR06G05300.4">
    <property type="protein sequence ID" value="LPERR06G05300.4"/>
    <property type="gene ID" value="LPERR06G05300"/>
</dbReference>
<dbReference type="HOGENOM" id="CLU_1858137_0_0_1"/>